<feature type="transmembrane region" description="Helical" evidence="1">
    <location>
        <begin position="177"/>
        <end position="196"/>
    </location>
</feature>
<feature type="transmembrane region" description="Helical" evidence="1">
    <location>
        <begin position="291"/>
        <end position="313"/>
    </location>
</feature>
<reference evidence="2 3" key="1">
    <citation type="submission" date="2014-04" db="EMBL/GenBank/DDBJ databases">
        <authorList>
            <consortium name="DOE Joint Genome Institute"/>
            <person name="Kuo A."/>
            <person name="Ruytinx J."/>
            <person name="Rineau F."/>
            <person name="Colpaert J."/>
            <person name="Kohler A."/>
            <person name="Nagy L.G."/>
            <person name="Floudas D."/>
            <person name="Copeland A."/>
            <person name="Barry K.W."/>
            <person name="Cichocki N."/>
            <person name="Veneault-Fourrey C."/>
            <person name="LaButti K."/>
            <person name="Lindquist E.A."/>
            <person name="Lipzen A."/>
            <person name="Lundell T."/>
            <person name="Morin E."/>
            <person name="Murat C."/>
            <person name="Sun H."/>
            <person name="Tunlid A."/>
            <person name="Henrissat B."/>
            <person name="Grigoriev I.V."/>
            <person name="Hibbett D.S."/>
            <person name="Martin F."/>
            <person name="Nordberg H.P."/>
            <person name="Cantor M.N."/>
            <person name="Hua S.X."/>
        </authorList>
    </citation>
    <scope>NUCLEOTIDE SEQUENCE [LARGE SCALE GENOMIC DNA]</scope>
    <source>
        <strain evidence="2 3">UH-Slu-Lm8-n1</strain>
    </source>
</reference>
<dbReference type="AlphaFoldDB" id="A0A0C9ZPS2"/>
<protein>
    <recommendedName>
        <fullName evidence="4">Transmembrane protein</fullName>
    </recommendedName>
</protein>
<accession>A0A0C9ZPS2</accession>
<organism evidence="2 3">
    <name type="scientific">Suillus luteus UH-Slu-Lm8-n1</name>
    <dbReference type="NCBI Taxonomy" id="930992"/>
    <lineage>
        <taxon>Eukaryota</taxon>
        <taxon>Fungi</taxon>
        <taxon>Dikarya</taxon>
        <taxon>Basidiomycota</taxon>
        <taxon>Agaricomycotina</taxon>
        <taxon>Agaricomycetes</taxon>
        <taxon>Agaricomycetidae</taxon>
        <taxon>Boletales</taxon>
        <taxon>Suillineae</taxon>
        <taxon>Suillaceae</taxon>
        <taxon>Suillus</taxon>
    </lineage>
</organism>
<feature type="transmembrane region" description="Helical" evidence="1">
    <location>
        <begin position="208"/>
        <end position="228"/>
    </location>
</feature>
<proteinExistence type="predicted"/>
<reference evidence="3" key="2">
    <citation type="submission" date="2015-01" db="EMBL/GenBank/DDBJ databases">
        <title>Evolutionary Origins and Diversification of the Mycorrhizal Mutualists.</title>
        <authorList>
            <consortium name="DOE Joint Genome Institute"/>
            <consortium name="Mycorrhizal Genomics Consortium"/>
            <person name="Kohler A."/>
            <person name="Kuo A."/>
            <person name="Nagy L.G."/>
            <person name="Floudas D."/>
            <person name="Copeland A."/>
            <person name="Barry K.W."/>
            <person name="Cichocki N."/>
            <person name="Veneault-Fourrey C."/>
            <person name="LaButti K."/>
            <person name="Lindquist E.A."/>
            <person name="Lipzen A."/>
            <person name="Lundell T."/>
            <person name="Morin E."/>
            <person name="Murat C."/>
            <person name="Riley R."/>
            <person name="Ohm R."/>
            <person name="Sun H."/>
            <person name="Tunlid A."/>
            <person name="Henrissat B."/>
            <person name="Grigoriev I.V."/>
            <person name="Hibbett D.S."/>
            <person name="Martin F."/>
        </authorList>
    </citation>
    <scope>NUCLEOTIDE SEQUENCE [LARGE SCALE GENOMIC DNA]</scope>
    <source>
        <strain evidence="3">UH-Slu-Lm8-n1</strain>
    </source>
</reference>
<gene>
    <name evidence="2" type="ORF">CY34DRAFT_807977</name>
</gene>
<evidence type="ECO:0000313" key="2">
    <source>
        <dbReference type="EMBL" id="KIK39690.1"/>
    </source>
</evidence>
<dbReference type="HOGENOM" id="CLU_015091_2_0_1"/>
<evidence type="ECO:0000256" key="1">
    <source>
        <dbReference type="SAM" id="Phobius"/>
    </source>
</evidence>
<dbReference type="Proteomes" id="UP000054485">
    <property type="component" value="Unassembled WGS sequence"/>
</dbReference>
<keyword evidence="1" id="KW-0472">Membrane</keyword>
<dbReference type="InParanoid" id="A0A0C9ZPS2"/>
<keyword evidence="1" id="KW-1133">Transmembrane helix</keyword>
<name>A0A0C9ZPS2_9AGAM</name>
<evidence type="ECO:0000313" key="3">
    <source>
        <dbReference type="Proteomes" id="UP000054485"/>
    </source>
</evidence>
<dbReference type="OrthoDB" id="2657661at2759"/>
<evidence type="ECO:0008006" key="4">
    <source>
        <dbReference type="Google" id="ProtNLM"/>
    </source>
</evidence>
<dbReference type="STRING" id="930992.A0A0C9ZPS2"/>
<keyword evidence="3" id="KW-1185">Reference proteome</keyword>
<feature type="transmembrane region" description="Helical" evidence="1">
    <location>
        <begin position="259"/>
        <end position="285"/>
    </location>
</feature>
<dbReference type="EMBL" id="KN835332">
    <property type="protein sequence ID" value="KIK39690.1"/>
    <property type="molecule type" value="Genomic_DNA"/>
</dbReference>
<sequence length="342" mass="38613">MNKIRGVEHKSHVRYALEAQYWRHVELFPNKRLLPENVIVKLKEIVMFAQAENITSETCLAPFASDEVASMLGLVDSLMSSANEEREHSVWIVARFTRLFCNAKFVNFCGQPGARLDVDQSIYGKSNALPTWILHFMKFTLFGSFDVQNKAIHRIWVDELVVQPRWKNFIDRLTTEWNGYTIYSTVMLAVDISFLAVQPVQNQMSATLLAYLSTLCVLGSLVVSLVLAGQVNHNRRRSAEDVASFMVGMSRSMLGLESLALILCLPFALLIWAMVFFAVALSVVIFRTADVVAILIASPVWFAILCLATWLVLAANDIHVSRVSQLRPWVVEHLFGVIHNQV</sequence>
<keyword evidence="1" id="KW-0812">Transmembrane</keyword>